<gene>
    <name evidence="5" type="ORF">PVAND_015962</name>
</gene>
<evidence type="ECO:0000256" key="1">
    <source>
        <dbReference type="ARBA" id="ARBA00022614"/>
    </source>
</evidence>
<organism evidence="5 6">
    <name type="scientific">Polypedilum vanderplanki</name>
    <name type="common">Sleeping chironomid midge</name>
    <dbReference type="NCBI Taxonomy" id="319348"/>
    <lineage>
        <taxon>Eukaryota</taxon>
        <taxon>Metazoa</taxon>
        <taxon>Ecdysozoa</taxon>
        <taxon>Arthropoda</taxon>
        <taxon>Hexapoda</taxon>
        <taxon>Insecta</taxon>
        <taxon>Pterygota</taxon>
        <taxon>Neoptera</taxon>
        <taxon>Endopterygota</taxon>
        <taxon>Diptera</taxon>
        <taxon>Nematocera</taxon>
        <taxon>Chironomoidea</taxon>
        <taxon>Chironomidae</taxon>
        <taxon>Chironominae</taxon>
        <taxon>Polypedilum</taxon>
        <taxon>Polypedilum</taxon>
    </lineage>
</organism>
<dbReference type="EMBL" id="JADBJN010000004">
    <property type="protein sequence ID" value="KAG5668005.1"/>
    <property type="molecule type" value="Genomic_DNA"/>
</dbReference>
<dbReference type="PANTHER" id="PTHR24373:SF275">
    <property type="entry name" value="TIR DOMAIN-CONTAINING PROTEIN"/>
    <property type="match status" value="1"/>
</dbReference>
<comment type="caution">
    <text evidence="5">The sequence shown here is derived from an EMBL/GenBank/DDBJ whole genome shotgun (WGS) entry which is preliminary data.</text>
</comment>
<keyword evidence="3" id="KW-0677">Repeat</keyword>
<keyword evidence="2 4" id="KW-0732">Signal</keyword>
<dbReference type="InterPro" id="IPR032675">
    <property type="entry name" value="LRR_dom_sf"/>
</dbReference>
<dbReference type="InterPro" id="IPR050328">
    <property type="entry name" value="Dev_Immune_Receptor"/>
</dbReference>
<evidence type="ECO:0000256" key="3">
    <source>
        <dbReference type="ARBA" id="ARBA00022737"/>
    </source>
</evidence>
<dbReference type="InterPro" id="IPR003591">
    <property type="entry name" value="Leu-rich_rpt_typical-subtyp"/>
</dbReference>
<evidence type="ECO:0000256" key="2">
    <source>
        <dbReference type="ARBA" id="ARBA00022729"/>
    </source>
</evidence>
<keyword evidence="1" id="KW-0433">Leucine-rich repeat</keyword>
<protein>
    <submittedName>
        <fullName evidence="5">Uncharacterized protein</fullName>
    </submittedName>
</protein>
<proteinExistence type="predicted"/>
<dbReference type="Gene3D" id="3.80.10.10">
    <property type="entry name" value="Ribonuclease Inhibitor"/>
    <property type="match status" value="1"/>
</dbReference>
<dbReference type="Pfam" id="PF13855">
    <property type="entry name" value="LRR_8"/>
    <property type="match status" value="1"/>
</dbReference>
<feature type="chain" id="PRO_5039914203" evidence="4">
    <location>
        <begin position="19"/>
        <end position="240"/>
    </location>
</feature>
<dbReference type="InterPro" id="IPR001611">
    <property type="entry name" value="Leu-rich_rpt"/>
</dbReference>
<dbReference type="PANTHER" id="PTHR24373">
    <property type="entry name" value="SLIT RELATED LEUCINE-RICH REPEAT NEURONAL PROTEIN"/>
    <property type="match status" value="1"/>
</dbReference>
<evidence type="ECO:0000256" key="4">
    <source>
        <dbReference type="SAM" id="SignalP"/>
    </source>
</evidence>
<dbReference type="OrthoDB" id="7736698at2759"/>
<dbReference type="SUPFAM" id="SSF52058">
    <property type="entry name" value="L domain-like"/>
    <property type="match status" value="1"/>
</dbReference>
<sequence>MWSIKIFFILLSARSILSVELLCARHPELEVIHCKLSEKTDGLVTITSYVSLEGQNFDNETELEISYSNLGRHLSHGIGHVFKNLKGFDVSYSSVAIVDRTCFENMKNLKDLRLFFNDIEELPSDVFSDLQQLTIISLAKNKIKKLPNNLFDHNRELKILRLNDNLIEVIEREIFKYNLELKELSLQKNAIKRINFDFSTHKSIVLLDLSGNKGSCNMKFDKKLLDMNEVQKEIAVACNQ</sequence>
<name>A0A9J6BE38_POLVA</name>
<keyword evidence="6" id="KW-1185">Reference proteome</keyword>
<dbReference type="SMART" id="SM00369">
    <property type="entry name" value="LRR_TYP"/>
    <property type="match status" value="3"/>
</dbReference>
<dbReference type="AlphaFoldDB" id="A0A9J6BE38"/>
<accession>A0A9J6BE38</accession>
<dbReference type="Proteomes" id="UP001107558">
    <property type="component" value="Chromosome 4"/>
</dbReference>
<feature type="signal peptide" evidence="4">
    <location>
        <begin position="1"/>
        <end position="18"/>
    </location>
</feature>
<evidence type="ECO:0000313" key="6">
    <source>
        <dbReference type="Proteomes" id="UP001107558"/>
    </source>
</evidence>
<evidence type="ECO:0000313" key="5">
    <source>
        <dbReference type="EMBL" id="KAG5668005.1"/>
    </source>
</evidence>
<reference evidence="5" key="1">
    <citation type="submission" date="2021-03" db="EMBL/GenBank/DDBJ databases">
        <title>Chromosome level genome of the anhydrobiotic midge Polypedilum vanderplanki.</title>
        <authorList>
            <person name="Yoshida Y."/>
            <person name="Kikawada T."/>
            <person name="Gusev O."/>
        </authorList>
    </citation>
    <scope>NUCLEOTIDE SEQUENCE</scope>
    <source>
        <strain evidence="5">NIAS01</strain>
        <tissue evidence="5">Whole body or cell culture</tissue>
    </source>
</reference>